<dbReference type="NCBIfam" id="TIGR00858">
    <property type="entry name" value="bioF"/>
    <property type="match status" value="1"/>
</dbReference>
<evidence type="ECO:0000256" key="1">
    <source>
        <dbReference type="ARBA" id="ARBA00001933"/>
    </source>
</evidence>
<dbReference type="SUPFAM" id="SSF53383">
    <property type="entry name" value="PLP-dependent transferases"/>
    <property type="match status" value="1"/>
</dbReference>
<dbReference type="EC" id="2.3.1.47" evidence="10"/>
<evidence type="ECO:0000313" key="12">
    <source>
        <dbReference type="EMBL" id="OSS41382.1"/>
    </source>
</evidence>
<keyword evidence="7 9" id="KW-0663">Pyridoxal phosphate</keyword>
<dbReference type="InterPro" id="IPR001917">
    <property type="entry name" value="Aminotrans_II_pyridoxalP_BS"/>
</dbReference>
<evidence type="ECO:0000256" key="3">
    <source>
        <dbReference type="ARBA" id="ARBA00010008"/>
    </source>
</evidence>
<dbReference type="Proteomes" id="UP000194141">
    <property type="component" value="Unassembled WGS sequence"/>
</dbReference>
<evidence type="ECO:0000256" key="10">
    <source>
        <dbReference type="RuleBase" id="RU003693"/>
    </source>
</evidence>
<dbReference type="OrthoDB" id="9807157at2"/>
<evidence type="ECO:0000259" key="11">
    <source>
        <dbReference type="Pfam" id="PF00155"/>
    </source>
</evidence>
<comment type="pathway">
    <text evidence="2 10">Cofactor biosynthesis; biotin biosynthesis.</text>
</comment>
<organism evidence="12 13">
    <name type="scientific">Desulfurella amilsii</name>
    <dbReference type="NCBI Taxonomy" id="1562698"/>
    <lineage>
        <taxon>Bacteria</taxon>
        <taxon>Pseudomonadati</taxon>
        <taxon>Campylobacterota</taxon>
        <taxon>Desulfurellia</taxon>
        <taxon>Desulfurellales</taxon>
        <taxon>Desulfurellaceae</taxon>
        <taxon>Desulfurella</taxon>
    </lineage>
</organism>
<comment type="similarity">
    <text evidence="3 10">Belongs to the class-II pyridoxal-phosphate-dependent aminotransferase family. BioF subfamily.</text>
</comment>
<comment type="catalytic activity">
    <reaction evidence="8 10">
        <text>6-carboxyhexanoyl-[ACP] + L-alanine + H(+) = (8S)-8-amino-7-oxononanoate + holo-[ACP] + CO2</text>
        <dbReference type="Rhea" id="RHEA:42288"/>
        <dbReference type="Rhea" id="RHEA-COMP:9685"/>
        <dbReference type="Rhea" id="RHEA-COMP:9955"/>
        <dbReference type="ChEBI" id="CHEBI:15378"/>
        <dbReference type="ChEBI" id="CHEBI:16526"/>
        <dbReference type="ChEBI" id="CHEBI:57972"/>
        <dbReference type="ChEBI" id="CHEBI:64479"/>
        <dbReference type="ChEBI" id="CHEBI:78846"/>
        <dbReference type="ChEBI" id="CHEBI:149468"/>
        <dbReference type="EC" id="2.3.1.47"/>
    </reaction>
</comment>
<evidence type="ECO:0000256" key="6">
    <source>
        <dbReference type="ARBA" id="ARBA00022756"/>
    </source>
</evidence>
<keyword evidence="6" id="KW-0093">Biotin biosynthesis</keyword>
<dbReference type="InterPro" id="IPR050087">
    <property type="entry name" value="AON_synthase_class-II"/>
</dbReference>
<evidence type="ECO:0000256" key="5">
    <source>
        <dbReference type="ARBA" id="ARBA00022679"/>
    </source>
</evidence>
<gene>
    <name evidence="12" type="ORF">DESAMIL20_935</name>
</gene>
<comment type="subunit">
    <text evidence="4 10">Homodimer.</text>
</comment>
<dbReference type="AlphaFoldDB" id="A0A1X4XV30"/>
<dbReference type="InterPro" id="IPR015424">
    <property type="entry name" value="PyrdxlP-dep_Trfase"/>
</dbReference>
<dbReference type="RefSeq" id="WP_086033641.1">
    <property type="nucleotide sequence ID" value="NZ_MDSU01000018.1"/>
</dbReference>
<evidence type="ECO:0000256" key="2">
    <source>
        <dbReference type="ARBA" id="ARBA00004746"/>
    </source>
</evidence>
<proteinExistence type="inferred from homology"/>
<dbReference type="Gene3D" id="3.40.640.10">
    <property type="entry name" value="Type I PLP-dependent aspartate aminotransferase-like (Major domain)"/>
    <property type="match status" value="1"/>
</dbReference>
<dbReference type="PROSITE" id="PS00599">
    <property type="entry name" value="AA_TRANSFER_CLASS_2"/>
    <property type="match status" value="1"/>
</dbReference>
<evidence type="ECO:0000256" key="4">
    <source>
        <dbReference type="ARBA" id="ARBA00011738"/>
    </source>
</evidence>
<accession>A0A1X4XV30</accession>
<evidence type="ECO:0000313" key="13">
    <source>
        <dbReference type="Proteomes" id="UP000194141"/>
    </source>
</evidence>
<keyword evidence="5 10" id="KW-0808">Transferase</keyword>
<sequence>MSFLDLLKKNLDQIKINQLYRSIPSISAHAKKYISLNGSVYLNLSSNNYLGLADNEHLKKAAIFAIEKFGCSSTASRLVSGNFDIYNKLESTIAQFKHTQKALVLNTGYVANLTLLQSLAKDAVVFSDRLNHASIVDGILLSGAKFHRYAHCDIEMLEKLLKKETSNKIIVTDTIFSMDGDAAPLKEIVKLAKQYEAFVIVDEAHATGIFGEGRGYAYQECVSSDIDCHMGTFSKALGSFGAYIASSELVIDYLINNARGFIFSTALPPAVIAANLASINYVRKNPQLGKNLLSISDNIRQFLKKLGFDVGNSVSQIIPVILKTNDITLKSQKLLLEKGVFVGAIRPPTVPKNTSRLRISLRADLDENDLKLIKDAFVHLGNAL</sequence>
<feature type="modified residue" description="N6-(pyridoxal phosphate)lysine" evidence="9">
    <location>
        <position position="235"/>
    </location>
</feature>
<comment type="function">
    <text evidence="10">Catalyzes the decarboxylative condensation of pimeloyl-[acyl-carrier protein] and L-alanine to produce 8-amino-7-oxononanoate (AON), [acyl-carrier protein], and carbon dioxide.</text>
</comment>
<protein>
    <recommendedName>
        <fullName evidence="10">8-amino-7-ketopelargonate synthase</fullName>
        <ecNumber evidence="10">2.3.1.47</ecNumber>
    </recommendedName>
</protein>
<dbReference type="GO" id="GO:0009102">
    <property type="term" value="P:biotin biosynthetic process"/>
    <property type="evidence" value="ECO:0007669"/>
    <property type="project" value="UniProtKB-UniRule"/>
</dbReference>
<feature type="domain" description="Aminotransferase class I/classII large" evidence="11">
    <location>
        <begin position="41"/>
        <end position="371"/>
    </location>
</feature>
<dbReference type="GO" id="GO:0008710">
    <property type="term" value="F:8-amino-7-oxononanoate synthase activity"/>
    <property type="evidence" value="ECO:0007669"/>
    <property type="project" value="UniProtKB-UniRule"/>
</dbReference>
<dbReference type="InterPro" id="IPR015422">
    <property type="entry name" value="PyrdxlP-dep_Trfase_small"/>
</dbReference>
<dbReference type="Pfam" id="PF00155">
    <property type="entry name" value="Aminotran_1_2"/>
    <property type="match status" value="1"/>
</dbReference>
<dbReference type="UniPathway" id="UPA00078"/>
<dbReference type="Gene3D" id="3.90.1150.10">
    <property type="entry name" value="Aspartate Aminotransferase, domain 1"/>
    <property type="match status" value="1"/>
</dbReference>
<keyword evidence="13" id="KW-1185">Reference proteome</keyword>
<evidence type="ECO:0000256" key="9">
    <source>
        <dbReference type="PIRSR" id="PIRSR604723-51"/>
    </source>
</evidence>
<dbReference type="InterPro" id="IPR004723">
    <property type="entry name" value="AONS_Archaea/Proteobacteria"/>
</dbReference>
<reference evidence="12 13" key="1">
    <citation type="journal article" date="2017" name="Front. Microbiol.">
        <title>Genome Sequence of Desulfurella amilsii Strain TR1 and Comparative Genomics of Desulfurellaceae Family.</title>
        <authorList>
            <person name="Florentino A.P."/>
            <person name="Stams A.J."/>
            <person name="Sanchez-Andrea I."/>
        </authorList>
    </citation>
    <scope>NUCLEOTIDE SEQUENCE [LARGE SCALE GENOMIC DNA]</scope>
    <source>
        <strain evidence="12 13">TR1</strain>
    </source>
</reference>
<comment type="caution">
    <text evidence="12">The sequence shown here is derived from an EMBL/GenBank/DDBJ whole genome shotgun (WGS) entry which is preliminary data.</text>
</comment>
<evidence type="ECO:0000256" key="7">
    <source>
        <dbReference type="ARBA" id="ARBA00022898"/>
    </source>
</evidence>
<dbReference type="PANTHER" id="PTHR13693">
    <property type="entry name" value="CLASS II AMINOTRANSFERASE/8-AMINO-7-OXONONANOATE SYNTHASE"/>
    <property type="match status" value="1"/>
</dbReference>
<dbReference type="GO" id="GO:0030170">
    <property type="term" value="F:pyridoxal phosphate binding"/>
    <property type="evidence" value="ECO:0007669"/>
    <property type="project" value="InterPro"/>
</dbReference>
<dbReference type="EMBL" id="MDSU01000018">
    <property type="protein sequence ID" value="OSS41382.1"/>
    <property type="molecule type" value="Genomic_DNA"/>
</dbReference>
<dbReference type="InterPro" id="IPR004839">
    <property type="entry name" value="Aminotransferase_I/II_large"/>
</dbReference>
<dbReference type="InterPro" id="IPR015421">
    <property type="entry name" value="PyrdxlP-dep_Trfase_major"/>
</dbReference>
<name>A0A1X4XV30_9BACT</name>
<evidence type="ECO:0000256" key="8">
    <source>
        <dbReference type="ARBA" id="ARBA00047715"/>
    </source>
</evidence>
<dbReference type="CDD" id="cd06454">
    <property type="entry name" value="KBL_like"/>
    <property type="match status" value="1"/>
</dbReference>
<dbReference type="STRING" id="1562698.DESAMIL20_935"/>
<dbReference type="PANTHER" id="PTHR13693:SF100">
    <property type="entry name" value="8-AMINO-7-OXONONANOATE SYNTHASE"/>
    <property type="match status" value="1"/>
</dbReference>
<keyword evidence="12" id="KW-0012">Acyltransferase</keyword>
<comment type="cofactor">
    <cofactor evidence="1 9 10">
        <name>pyridoxal 5'-phosphate</name>
        <dbReference type="ChEBI" id="CHEBI:597326"/>
    </cofactor>
</comment>